<protein>
    <recommendedName>
        <fullName evidence="3">Rap1 GTPase-GDP dissociation stimulator 1</fullName>
    </recommendedName>
</protein>
<dbReference type="GO" id="GO:0005085">
    <property type="term" value="F:guanyl-nucleotide exchange factor activity"/>
    <property type="evidence" value="ECO:0007669"/>
    <property type="project" value="InterPro"/>
</dbReference>
<dbReference type="PANTHER" id="PTHR10957">
    <property type="entry name" value="RAP1 GTPASE-GDP DISSOCIATION STIMULATOR 1"/>
    <property type="match status" value="1"/>
</dbReference>
<dbReference type="AlphaFoldDB" id="A0A8E0V5A5"/>
<dbReference type="FunFam" id="1.25.10.10:FF:001486">
    <property type="entry name" value="GTP binding protein, putative (AFU_orthologue AFUA_4G04560)"/>
    <property type="match status" value="1"/>
</dbReference>
<dbReference type="RefSeq" id="XP_043152032.1">
    <property type="nucleotide sequence ID" value="XM_043296097.1"/>
</dbReference>
<sequence>MIADSKLDVVQTAGPDVEGQIAKETSSRAENNIDCPSLGQILSKLSPGPSILPVQTISSVPVDEQVALLRRLEDALAEATGGAESFEEAQTILMELWKCGSSYLALAADALANGSRNASWRLPYGRAGILNFFLQIIASREFDDNDVLLHALRLVGNSCADTDENRALVVKDNYTAAILNRLSPDLVHVMIPVIYNICIDYEPAQSQLAANKLVYILLRLIKDGMLADNEALLDFSYELIELLAEQDKQRFQDICVSQCMVERVLSVLKQSLYIKADPSSSGDAQALAQLQLKINQTLSEVSASPKFPEVYPLESPLVQTLKDWLASTEDQLQICSCVMLGNLARSDAVCEAMVRKMNIQTMLISILRSDARGAVLHSALGILKNLAIAGDNRQCLGDAGIIPAVSRLWGYETVPQVQFAATSIVRQVIISSIANISRLLELAPTGENSSTSRQTYLSSLLSLCEKSDSTPIKTEVGRIVASICRTIVPKSREADSEASTLLERLFTMHEGVALPVGAMIAQSQWPVVRSEGWFALALMASTKHGTAAVTHCLQKLGLYLLLEETMTTPASDSADEADKLKSAKDCDNIVVLIQELLKNDTNALSASQRATLERLMHSHVSQHLQGTRLN</sequence>
<dbReference type="InterPro" id="IPR016024">
    <property type="entry name" value="ARM-type_fold"/>
</dbReference>
<organism evidence="1 2">
    <name type="scientific">Aspergillus udagawae</name>
    <dbReference type="NCBI Taxonomy" id="91492"/>
    <lineage>
        <taxon>Eukaryota</taxon>
        <taxon>Fungi</taxon>
        <taxon>Dikarya</taxon>
        <taxon>Ascomycota</taxon>
        <taxon>Pezizomycotina</taxon>
        <taxon>Eurotiomycetes</taxon>
        <taxon>Eurotiomycetidae</taxon>
        <taxon>Eurotiales</taxon>
        <taxon>Aspergillaceae</taxon>
        <taxon>Aspergillus</taxon>
        <taxon>Aspergillus subgen. Fumigati</taxon>
    </lineage>
</organism>
<gene>
    <name evidence="1" type="ORF">Aud_002095</name>
</gene>
<dbReference type="Gene3D" id="1.25.10.10">
    <property type="entry name" value="Leucine-rich Repeat Variant"/>
    <property type="match status" value="2"/>
</dbReference>
<evidence type="ECO:0000313" key="1">
    <source>
        <dbReference type="EMBL" id="GIC94766.1"/>
    </source>
</evidence>
<evidence type="ECO:0000313" key="2">
    <source>
        <dbReference type="Proteomes" id="UP000036893"/>
    </source>
</evidence>
<proteinExistence type="predicted"/>
<name>A0A8E0V5A5_9EURO</name>
<reference evidence="1" key="1">
    <citation type="journal article" date="2015" name="Genome Announc.">
        <title>Draft Genome Sequence of the Pathogenic Filamentous Fungus Aspergillus udagawae Strain IFM 46973T.</title>
        <authorList>
            <person name="Kusuya Y."/>
            <person name="Takahashi-Nakaguchi A."/>
            <person name="Takahashi H."/>
            <person name="Yaguchi T."/>
        </authorList>
    </citation>
    <scope>NUCLEOTIDE SEQUENCE</scope>
    <source>
        <strain evidence="1">IFM 46973</strain>
    </source>
</reference>
<reference evidence="1" key="2">
    <citation type="submission" date="2021-01" db="EMBL/GenBank/DDBJ databases">
        <title>Pan-genome distribution and transcriptional activeness of fungal secondary metabolism genes in Aspergillus section Fumigati.</title>
        <authorList>
            <person name="Takahashi H."/>
            <person name="Umemura M."/>
            <person name="Ninomiya A."/>
            <person name="Kusuya Y."/>
            <person name="Urayama S."/>
            <person name="Shimizu M."/>
            <person name="Watanabe A."/>
            <person name="Kamei K."/>
            <person name="Yaguchi T."/>
            <person name="Hagiwara D."/>
        </authorList>
    </citation>
    <scope>NUCLEOTIDE SEQUENCE</scope>
    <source>
        <strain evidence="1">IFM 46973</strain>
    </source>
</reference>
<dbReference type="SUPFAM" id="SSF48371">
    <property type="entry name" value="ARM repeat"/>
    <property type="match status" value="1"/>
</dbReference>
<comment type="caution">
    <text evidence="1">The sequence shown here is derived from an EMBL/GenBank/DDBJ whole genome shotgun (WGS) entry which is preliminary data.</text>
</comment>
<dbReference type="Proteomes" id="UP000036893">
    <property type="component" value="Unassembled WGS sequence"/>
</dbReference>
<dbReference type="InterPro" id="IPR011989">
    <property type="entry name" value="ARM-like"/>
</dbReference>
<accession>A0A8E0V5A5</accession>
<evidence type="ECO:0008006" key="3">
    <source>
        <dbReference type="Google" id="ProtNLM"/>
    </source>
</evidence>
<dbReference type="EMBL" id="BBXM02000011">
    <property type="protein sequence ID" value="GIC94766.1"/>
    <property type="molecule type" value="Genomic_DNA"/>
</dbReference>
<dbReference type="GeneID" id="66989571"/>
<dbReference type="InterPro" id="IPR040144">
    <property type="entry name" value="RAP1GDS1"/>
</dbReference>